<gene>
    <name evidence="2" type="ORF">SAMN05444145_105234</name>
</gene>
<evidence type="ECO:0000256" key="1">
    <source>
        <dbReference type="SAM" id="MobiDB-lite"/>
    </source>
</evidence>
<dbReference type="AlphaFoldDB" id="A0A1H4DDA0"/>
<dbReference type="RefSeq" id="WP_020693161.1">
    <property type="nucleotide sequence ID" value="NZ_CAEG01000005.1"/>
</dbReference>
<evidence type="ECO:0000313" key="2">
    <source>
        <dbReference type="EMBL" id="SEA70476.1"/>
    </source>
</evidence>
<dbReference type="EMBL" id="FNRI01000005">
    <property type="protein sequence ID" value="SEA70476.1"/>
    <property type="molecule type" value="Genomic_DNA"/>
</dbReference>
<evidence type="ECO:0000313" key="3">
    <source>
        <dbReference type="Proteomes" id="UP000183253"/>
    </source>
</evidence>
<name>A0A1H4DDA0_9BACT</name>
<dbReference type="OrthoDB" id="1118459at2"/>
<keyword evidence="3" id="KW-1185">Reference proteome</keyword>
<sequence length="135" mass="15748">MSRGLRNRNPGNIRRSATRYKGETTSTDPAFKAFESLAWGYRAMFVLLHTYRVKHNCRTLREMISRWAPPSENHTDKYIVTVATRSNVPFDMEINTQRRDMMIPIVAAMSFVENGVPARMEDVTAGWELFERYRV</sequence>
<organism evidence="2 3">
    <name type="scientific">Alistipes timonensis JC136</name>
    <dbReference type="NCBI Taxonomy" id="1033731"/>
    <lineage>
        <taxon>Bacteria</taxon>
        <taxon>Pseudomonadati</taxon>
        <taxon>Bacteroidota</taxon>
        <taxon>Bacteroidia</taxon>
        <taxon>Bacteroidales</taxon>
        <taxon>Rikenellaceae</taxon>
        <taxon>Alistipes</taxon>
    </lineage>
</organism>
<feature type="region of interest" description="Disordered" evidence="1">
    <location>
        <begin position="1"/>
        <end position="25"/>
    </location>
</feature>
<protein>
    <recommendedName>
        <fullName evidence="4">Structural protein P5</fullName>
    </recommendedName>
</protein>
<accession>A0A1H4DDA0</accession>
<proteinExistence type="predicted"/>
<evidence type="ECO:0008006" key="4">
    <source>
        <dbReference type="Google" id="ProtNLM"/>
    </source>
</evidence>
<dbReference type="STRING" id="1033731.SAMN05444145_105234"/>
<dbReference type="Proteomes" id="UP000183253">
    <property type="component" value="Unassembled WGS sequence"/>
</dbReference>
<reference evidence="2 3" key="1">
    <citation type="submission" date="2016-10" db="EMBL/GenBank/DDBJ databases">
        <authorList>
            <person name="de Groot N.N."/>
        </authorList>
    </citation>
    <scope>NUCLEOTIDE SEQUENCE [LARGE SCALE GENOMIC DNA]</scope>
    <source>
        <strain evidence="2 3">DSM 25383</strain>
    </source>
</reference>